<feature type="region of interest" description="Disordered" evidence="1">
    <location>
        <begin position="110"/>
        <end position="149"/>
    </location>
</feature>
<dbReference type="Proteomes" id="UP001602287">
    <property type="component" value="Unassembled WGS sequence"/>
</dbReference>
<comment type="caution">
    <text evidence="2">The sequence shown here is derived from an EMBL/GenBank/DDBJ whole genome shotgun (WGS) entry which is preliminary data.</text>
</comment>
<evidence type="ECO:0000313" key="2">
    <source>
        <dbReference type="EMBL" id="MFF5198994.1"/>
    </source>
</evidence>
<dbReference type="RefSeq" id="WP_358135162.1">
    <property type="nucleotide sequence ID" value="NZ_JBEZDH010000004.1"/>
</dbReference>
<sequence>MRLDVADAVCANGAALRQKSAPMLIAALTASALSPVIAAAVGAGGMWAAGAGVVGSVGANIASNVVDSAVNRLRAANAEPTAAAVEADLAERVGRAFAAGDPARQDLRGCHRAVPEHRHRRGRFPERLGQRRPGAQTGDAPQRQRPRRSRLPIVILERSIFGEYLAQPPVRGLSSPKCAGRELRTSANRLPLPGRVVVEGVAEFARSAAAAHYRPVRGAAGEL</sequence>
<keyword evidence="3" id="KW-1185">Reference proteome</keyword>
<dbReference type="EMBL" id="JBIAZM010000002">
    <property type="protein sequence ID" value="MFF5198994.1"/>
    <property type="molecule type" value="Genomic_DNA"/>
</dbReference>
<evidence type="ECO:0000313" key="3">
    <source>
        <dbReference type="Proteomes" id="UP001602287"/>
    </source>
</evidence>
<evidence type="ECO:0000256" key="1">
    <source>
        <dbReference type="SAM" id="MobiDB-lite"/>
    </source>
</evidence>
<gene>
    <name evidence="2" type="ORF">ACFY3B_05235</name>
</gene>
<proteinExistence type="predicted"/>
<name>A0ABW6VMY2_9ACTN</name>
<organism evidence="2 3">
    <name type="scientific">Micromonospora parva</name>
    <dbReference type="NCBI Taxonomy" id="1464048"/>
    <lineage>
        <taxon>Bacteria</taxon>
        <taxon>Bacillati</taxon>
        <taxon>Actinomycetota</taxon>
        <taxon>Actinomycetes</taxon>
        <taxon>Micromonosporales</taxon>
        <taxon>Micromonosporaceae</taxon>
        <taxon>Micromonospora</taxon>
    </lineage>
</organism>
<accession>A0ABW6VMY2</accession>
<reference evidence="2 3" key="1">
    <citation type="submission" date="2024-10" db="EMBL/GenBank/DDBJ databases">
        <title>The Natural Products Discovery Center: Release of the First 8490 Sequenced Strains for Exploring Actinobacteria Biosynthetic Diversity.</title>
        <authorList>
            <person name="Kalkreuter E."/>
            <person name="Kautsar S.A."/>
            <person name="Yang D."/>
            <person name="Bader C.D."/>
            <person name="Teijaro C.N."/>
            <person name="Fluegel L."/>
            <person name="Davis C.M."/>
            <person name="Simpson J.R."/>
            <person name="Lauterbach L."/>
            <person name="Steele A.D."/>
            <person name="Gui C."/>
            <person name="Meng S."/>
            <person name="Li G."/>
            <person name="Viehrig K."/>
            <person name="Ye F."/>
            <person name="Su P."/>
            <person name="Kiefer A.F."/>
            <person name="Nichols A."/>
            <person name="Cepeda A.J."/>
            <person name="Yan W."/>
            <person name="Fan B."/>
            <person name="Jiang Y."/>
            <person name="Adhikari A."/>
            <person name="Zheng C.-J."/>
            <person name="Schuster L."/>
            <person name="Cowan T.M."/>
            <person name="Smanski M.J."/>
            <person name="Chevrette M.G."/>
            <person name="De Carvalho L.P.S."/>
            <person name="Shen B."/>
        </authorList>
    </citation>
    <scope>NUCLEOTIDE SEQUENCE [LARGE SCALE GENOMIC DNA]</scope>
    <source>
        <strain evidence="2 3">NPDC000140</strain>
    </source>
</reference>
<protein>
    <submittedName>
        <fullName evidence="2">Uncharacterized protein</fullName>
    </submittedName>
</protein>